<keyword evidence="4 8" id="KW-0808">Transferase</keyword>
<dbReference type="Proteomes" id="UP001595444">
    <property type="component" value="Unassembled WGS sequence"/>
</dbReference>
<feature type="binding site" evidence="8">
    <location>
        <position position="158"/>
    </location>
    <ligand>
        <name>substrate</name>
    </ligand>
</feature>
<keyword evidence="7 8" id="KW-0067">ATP-binding</keyword>
<keyword evidence="2 8" id="KW-0028">Amino-acid biosynthesis</keyword>
<dbReference type="PRINTS" id="PR00474">
    <property type="entry name" value="GLU5KINASE"/>
</dbReference>
<evidence type="ECO:0000256" key="1">
    <source>
        <dbReference type="ARBA" id="ARBA00022490"/>
    </source>
</evidence>
<sequence>MTVMTQKSVIEDADRIVIKVGSALLVGPDGKLRKEWLARLAEDIVALRSSGTQVILVSSGAVALGRKPLGFEKRPERLEEAQAAAAVGQIRLAQAYQSLFDSHDIVIAQILVTIDDLEDRPRFLNARNTIEALLDRGAIPVINENDTVATTEIRFGDNDRLAARVAQVAGADTLILLSDIDGLYDSDPRTNPNASLIRIVEKITPAIEEMAGPPARVSVGSGGMVTKIAAAKIALSAGCSMIIMSGLAENPIKRLLSGETCTIFQASSTPLDVRKQWIQGMMAPQGFLHIDQGAVDALMKGASLLPAGVVECDGNFERGDLVAFISPDNHIIGQGLVSYSSSDTSRIQGKKMSEATDILGYVGRSALVHRDDLVLL</sequence>
<dbReference type="PANTHER" id="PTHR43654">
    <property type="entry name" value="GLUTAMATE 5-KINASE"/>
    <property type="match status" value="1"/>
</dbReference>
<dbReference type="Gene3D" id="2.30.130.10">
    <property type="entry name" value="PUA domain"/>
    <property type="match status" value="1"/>
</dbReference>
<feature type="binding site" evidence="8">
    <location>
        <position position="59"/>
    </location>
    <ligand>
        <name>substrate</name>
    </ligand>
</feature>
<keyword evidence="1 8" id="KW-0963">Cytoplasm</keyword>
<evidence type="ECO:0000256" key="3">
    <source>
        <dbReference type="ARBA" id="ARBA00022650"/>
    </source>
</evidence>
<comment type="caution">
    <text evidence="10">The sequence shown here is derived from an EMBL/GenBank/DDBJ whole genome shotgun (WGS) entry which is preliminary data.</text>
</comment>
<dbReference type="EMBL" id="JBHRSL010000010">
    <property type="protein sequence ID" value="MFC3052742.1"/>
    <property type="molecule type" value="Genomic_DNA"/>
</dbReference>
<keyword evidence="3 8" id="KW-0641">Proline biosynthesis</keyword>
<evidence type="ECO:0000256" key="5">
    <source>
        <dbReference type="ARBA" id="ARBA00022741"/>
    </source>
</evidence>
<dbReference type="InterPro" id="IPR001057">
    <property type="entry name" value="Glu/AcGlu_kinase"/>
</dbReference>
<evidence type="ECO:0000256" key="8">
    <source>
        <dbReference type="HAMAP-Rule" id="MF_00456"/>
    </source>
</evidence>
<dbReference type="Pfam" id="PF00696">
    <property type="entry name" value="AA_kinase"/>
    <property type="match status" value="1"/>
</dbReference>
<dbReference type="InterPro" id="IPR002478">
    <property type="entry name" value="PUA"/>
</dbReference>
<comment type="subcellular location">
    <subcellularLocation>
        <location evidence="8">Cytoplasm</location>
    </subcellularLocation>
</comment>
<evidence type="ECO:0000259" key="9">
    <source>
        <dbReference type="SMART" id="SM00359"/>
    </source>
</evidence>
<dbReference type="InterPro" id="IPR005715">
    <property type="entry name" value="Glu_5kinase/COase_Synthase"/>
</dbReference>
<dbReference type="SUPFAM" id="SSF88697">
    <property type="entry name" value="PUA domain-like"/>
    <property type="match status" value="1"/>
</dbReference>
<keyword evidence="6 8" id="KW-0418">Kinase</keyword>
<dbReference type="GO" id="GO:0004349">
    <property type="term" value="F:glutamate 5-kinase activity"/>
    <property type="evidence" value="ECO:0007669"/>
    <property type="project" value="UniProtKB-EC"/>
</dbReference>
<accession>A0ABV7D6F9</accession>
<feature type="binding site" evidence="8">
    <location>
        <position position="146"/>
    </location>
    <ligand>
        <name>substrate</name>
    </ligand>
</feature>
<dbReference type="RefSeq" id="WP_194213610.1">
    <property type="nucleotide sequence ID" value="NZ_CP061205.1"/>
</dbReference>
<dbReference type="SUPFAM" id="SSF53633">
    <property type="entry name" value="Carbamate kinase-like"/>
    <property type="match status" value="1"/>
</dbReference>
<evidence type="ECO:0000313" key="11">
    <source>
        <dbReference type="Proteomes" id="UP001595444"/>
    </source>
</evidence>
<feature type="domain" description="PUA" evidence="9">
    <location>
        <begin position="286"/>
        <end position="368"/>
    </location>
</feature>
<dbReference type="HAMAP" id="MF_00456">
    <property type="entry name" value="ProB"/>
    <property type="match status" value="1"/>
</dbReference>
<dbReference type="InterPro" id="IPR011529">
    <property type="entry name" value="Glu_5kinase"/>
</dbReference>
<dbReference type="CDD" id="cd04242">
    <property type="entry name" value="AAK_G5K_ProB"/>
    <property type="match status" value="1"/>
</dbReference>
<protein>
    <recommendedName>
        <fullName evidence="8">Glutamate 5-kinase</fullName>
        <ecNumber evidence="8">2.7.2.11</ecNumber>
    </recommendedName>
    <alternativeName>
        <fullName evidence="8">Gamma-glutamyl kinase</fullName>
        <shortName evidence="8">GK</shortName>
    </alternativeName>
</protein>
<dbReference type="PANTHER" id="PTHR43654:SF1">
    <property type="entry name" value="ISOPENTENYL PHOSPHATE KINASE"/>
    <property type="match status" value="1"/>
</dbReference>
<dbReference type="InterPro" id="IPR041739">
    <property type="entry name" value="G5K_ProB"/>
</dbReference>
<dbReference type="Gene3D" id="3.40.1160.10">
    <property type="entry name" value="Acetylglutamate kinase-like"/>
    <property type="match status" value="2"/>
</dbReference>
<evidence type="ECO:0000256" key="6">
    <source>
        <dbReference type="ARBA" id="ARBA00022777"/>
    </source>
</evidence>
<comment type="pathway">
    <text evidence="8">Amino-acid biosynthesis; L-proline biosynthesis; L-glutamate 5-semialdehyde from L-glutamate: step 1/2.</text>
</comment>
<feature type="binding site" evidence="8">
    <location>
        <begin position="221"/>
        <end position="227"/>
    </location>
    <ligand>
        <name>ATP</name>
        <dbReference type="ChEBI" id="CHEBI:30616"/>
    </ligand>
</feature>
<comment type="similarity">
    <text evidence="8">Belongs to the glutamate 5-kinase family.</text>
</comment>
<evidence type="ECO:0000256" key="4">
    <source>
        <dbReference type="ARBA" id="ARBA00022679"/>
    </source>
</evidence>
<feature type="binding site" evidence="8">
    <location>
        <position position="19"/>
    </location>
    <ligand>
        <name>ATP</name>
        <dbReference type="ChEBI" id="CHEBI:30616"/>
    </ligand>
</feature>
<evidence type="ECO:0000313" key="10">
    <source>
        <dbReference type="EMBL" id="MFC3052742.1"/>
    </source>
</evidence>
<dbReference type="PROSITE" id="PS50890">
    <property type="entry name" value="PUA"/>
    <property type="match status" value="1"/>
</dbReference>
<proteinExistence type="inferred from homology"/>
<reference evidence="11" key="1">
    <citation type="journal article" date="2019" name="Int. J. Syst. Evol. Microbiol.">
        <title>The Global Catalogue of Microorganisms (GCM) 10K type strain sequencing project: providing services to taxonomists for standard genome sequencing and annotation.</title>
        <authorList>
            <consortium name="The Broad Institute Genomics Platform"/>
            <consortium name="The Broad Institute Genome Sequencing Center for Infectious Disease"/>
            <person name="Wu L."/>
            <person name="Ma J."/>
        </authorList>
    </citation>
    <scope>NUCLEOTIDE SEQUENCE [LARGE SCALE GENOMIC DNA]</scope>
    <source>
        <strain evidence="11">KCTC 62164</strain>
    </source>
</reference>
<evidence type="ECO:0000256" key="2">
    <source>
        <dbReference type="ARBA" id="ARBA00022605"/>
    </source>
</evidence>
<dbReference type="InterPro" id="IPR001048">
    <property type="entry name" value="Asp/Glu/Uridylate_kinase"/>
</dbReference>
<dbReference type="CDD" id="cd21157">
    <property type="entry name" value="PUA_G5K"/>
    <property type="match status" value="1"/>
</dbReference>
<keyword evidence="11" id="KW-1185">Reference proteome</keyword>
<dbReference type="PIRSF" id="PIRSF000729">
    <property type="entry name" value="GK"/>
    <property type="match status" value="1"/>
</dbReference>
<comment type="catalytic activity">
    <reaction evidence="8">
        <text>L-glutamate + ATP = L-glutamyl 5-phosphate + ADP</text>
        <dbReference type="Rhea" id="RHEA:14877"/>
        <dbReference type="ChEBI" id="CHEBI:29985"/>
        <dbReference type="ChEBI" id="CHEBI:30616"/>
        <dbReference type="ChEBI" id="CHEBI:58274"/>
        <dbReference type="ChEBI" id="CHEBI:456216"/>
        <dbReference type="EC" id="2.7.2.11"/>
    </reaction>
</comment>
<dbReference type="InterPro" id="IPR036974">
    <property type="entry name" value="PUA_sf"/>
</dbReference>
<comment type="function">
    <text evidence="8">Catalyzes the transfer of a phosphate group to glutamate to form L-glutamate 5-phosphate.</text>
</comment>
<dbReference type="EC" id="2.7.2.11" evidence="8"/>
<dbReference type="SMART" id="SM00359">
    <property type="entry name" value="PUA"/>
    <property type="match status" value="1"/>
</dbReference>
<dbReference type="InterPro" id="IPR015947">
    <property type="entry name" value="PUA-like_sf"/>
</dbReference>
<dbReference type="InterPro" id="IPR036393">
    <property type="entry name" value="AceGlu_kinase-like_sf"/>
</dbReference>
<keyword evidence="5 8" id="KW-0547">Nucleotide-binding</keyword>
<dbReference type="Pfam" id="PF01472">
    <property type="entry name" value="PUA"/>
    <property type="match status" value="1"/>
</dbReference>
<evidence type="ECO:0000256" key="7">
    <source>
        <dbReference type="ARBA" id="ARBA00022840"/>
    </source>
</evidence>
<feature type="binding site" evidence="8">
    <location>
        <begin position="178"/>
        <end position="179"/>
    </location>
    <ligand>
        <name>ATP</name>
        <dbReference type="ChEBI" id="CHEBI:30616"/>
    </ligand>
</feature>
<name>A0ABV7D6F9_9PROT</name>
<organism evidence="10 11">
    <name type="scientific">Kordiimonas pumila</name>
    <dbReference type="NCBI Taxonomy" id="2161677"/>
    <lineage>
        <taxon>Bacteria</taxon>
        <taxon>Pseudomonadati</taxon>
        <taxon>Pseudomonadota</taxon>
        <taxon>Alphaproteobacteria</taxon>
        <taxon>Kordiimonadales</taxon>
        <taxon>Kordiimonadaceae</taxon>
        <taxon>Kordiimonas</taxon>
    </lineage>
</organism>
<dbReference type="NCBIfam" id="TIGR01027">
    <property type="entry name" value="proB"/>
    <property type="match status" value="1"/>
</dbReference>
<gene>
    <name evidence="8 10" type="primary">proB</name>
    <name evidence="10" type="ORF">ACFOKA_12580</name>
</gene>